<name>A0A433MTY3_9BURK</name>
<proteinExistence type="predicted"/>
<accession>A0A433MTY3</accession>
<dbReference type="SUPFAM" id="SSF53850">
    <property type="entry name" value="Periplasmic binding protein-like II"/>
    <property type="match status" value="1"/>
</dbReference>
<dbReference type="PANTHER" id="PTHR42941">
    <property type="entry name" value="SLL1037 PROTEIN"/>
    <property type="match status" value="1"/>
</dbReference>
<dbReference type="PANTHER" id="PTHR42941:SF1">
    <property type="entry name" value="SLL1037 PROTEIN"/>
    <property type="match status" value="1"/>
</dbReference>
<sequence>MKTPADAQTLRWATGPDGGGWYALNQAICSFIEQAVPHLKIELLAGGGRDNPTLVQHGVVEFGTSVDYLCAAASKGDEPYAGEVHDKLRCIGVGWSPLPFHVVHADNVGTDLVAAIKSGKLRIAVPPPTTSDELTFRRVLAFFGSDYHRLDKGGSVIFHGSYDSIVGALASGVVDHAFGATTMPAEAIAAMGRGPRRGKLSPLPADLIASLSASFGYGQGDIPAGTYPQMQETPIRTLFMETVFLVSAEVPTSTVSLITKALIAVSAPSSIHQALARFSAANAWKNPPVSLHPGAARAYREAGFILDEQAL</sequence>
<dbReference type="AlphaFoldDB" id="A0A433MTY3"/>
<dbReference type="OrthoDB" id="9780180at2"/>
<comment type="caution">
    <text evidence="1">The sequence shown here is derived from an EMBL/GenBank/DDBJ whole genome shotgun (WGS) entry which is preliminary data.</text>
</comment>
<organism evidence="1 2">
    <name type="scientific">Variovorax guangxiensis</name>
    <dbReference type="NCBI Taxonomy" id="1775474"/>
    <lineage>
        <taxon>Bacteria</taxon>
        <taxon>Pseudomonadati</taxon>
        <taxon>Pseudomonadota</taxon>
        <taxon>Betaproteobacteria</taxon>
        <taxon>Burkholderiales</taxon>
        <taxon>Comamonadaceae</taxon>
        <taxon>Variovorax</taxon>
    </lineage>
</organism>
<protein>
    <submittedName>
        <fullName evidence="1">TAXI family TRAP transporter solute-binding subunit</fullName>
    </submittedName>
</protein>
<dbReference type="InterPro" id="IPR011852">
    <property type="entry name" value="TRAP_TAXI"/>
</dbReference>
<evidence type="ECO:0000313" key="2">
    <source>
        <dbReference type="Proteomes" id="UP000281118"/>
    </source>
</evidence>
<dbReference type="NCBIfam" id="TIGR02122">
    <property type="entry name" value="TRAP_TAXI"/>
    <property type="match status" value="1"/>
</dbReference>
<dbReference type="RefSeq" id="WP_126025322.1">
    <property type="nucleotide sequence ID" value="NZ_RXFT01000019.1"/>
</dbReference>
<gene>
    <name evidence="1" type="ORF">EJP67_29765</name>
</gene>
<dbReference type="Gene3D" id="3.40.190.10">
    <property type="entry name" value="Periplasmic binding protein-like II"/>
    <property type="match status" value="2"/>
</dbReference>
<dbReference type="Pfam" id="PF16868">
    <property type="entry name" value="NMT1_3"/>
    <property type="match status" value="1"/>
</dbReference>
<dbReference type="Proteomes" id="UP000281118">
    <property type="component" value="Unassembled WGS sequence"/>
</dbReference>
<evidence type="ECO:0000313" key="1">
    <source>
        <dbReference type="EMBL" id="RUR71239.1"/>
    </source>
</evidence>
<dbReference type="EMBL" id="RXFT01000019">
    <property type="protein sequence ID" value="RUR71239.1"/>
    <property type="molecule type" value="Genomic_DNA"/>
</dbReference>
<reference evidence="1 2" key="1">
    <citation type="submission" date="2018-12" db="EMBL/GenBank/DDBJ databases">
        <title>The genome sequences of Variovorax guangxiensis DSM 27352.</title>
        <authorList>
            <person name="Gao J."/>
            <person name="Sun J."/>
        </authorList>
    </citation>
    <scope>NUCLEOTIDE SEQUENCE [LARGE SCALE GENOMIC DNA]</scope>
    <source>
        <strain evidence="1 2">DSM 27352</strain>
    </source>
</reference>